<name>A0A974XJ75_9GAMM</name>
<dbReference type="EMBL" id="CP071504">
    <property type="protein sequence ID" value="QSX29359.1"/>
    <property type="molecule type" value="Genomic_DNA"/>
</dbReference>
<feature type="signal peptide" evidence="1">
    <location>
        <begin position="1"/>
        <end position="18"/>
    </location>
</feature>
<organism evidence="2 3">
    <name type="scientific">Shewanella cyperi</name>
    <dbReference type="NCBI Taxonomy" id="2814292"/>
    <lineage>
        <taxon>Bacteria</taxon>
        <taxon>Pseudomonadati</taxon>
        <taxon>Pseudomonadota</taxon>
        <taxon>Gammaproteobacteria</taxon>
        <taxon>Alteromonadales</taxon>
        <taxon>Shewanellaceae</taxon>
        <taxon>Shewanella</taxon>
    </lineage>
</organism>
<gene>
    <name evidence="2" type="ORF">JYB88_14260</name>
</gene>
<keyword evidence="1" id="KW-0732">Signal</keyword>
<keyword evidence="3" id="KW-1185">Reference proteome</keyword>
<proteinExistence type="predicted"/>
<evidence type="ECO:0000313" key="2">
    <source>
        <dbReference type="EMBL" id="QSX29359.1"/>
    </source>
</evidence>
<reference evidence="2 3" key="1">
    <citation type="submission" date="2021-03" db="EMBL/GenBank/DDBJ databases">
        <title>Novel species identification of genus Shewanella.</title>
        <authorList>
            <person name="Liu G."/>
            <person name="Zhang Q."/>
        </authorList>
    </citation>
    <scope>NUCLEOTIDE SEQUENCE [LARGE SCALE GENOMIC DNA]</scope>
    <source>
        <strain evidence="2 3">FJAT-53726</strain>
    </source>
</reference>
<feature type="chain" id="PRO_5038076042" evidence="1">
    <location>
        <begin position="19"/>
        <end position="169"/>
    </location>
</feature>
<dbReference type="KEGG" id="scyp:JYB88_14260"/>
<dbReference type="RefSeq" id="WP_207324541.1">
    <property type="nucleotide sequence ID" value="NZ_CP071504.1"/>
</dbReference>
<dbReference type="Proteomes" id="UP000663281">
    <property type="component" value="Chromosome"/>
</dbReference>
<evidence type="ECO:0000313" key="3">
    <source>
        <dbReference type="Proteomes" id="UP000663281"/>
    </source>
</evidence>
<dbReference type="AlphaFoldDB" id="A0A974XJ75"/>
<protein>
    <submittedName>
        <fullName evidence="2">DUF4124 domain-containing protein</fullName>
    </submittedName>
</protein>
<sequence length="169" mass="19662">MVKLVTCILCLLPLAAQANTIYKCIKDDKVVFSQSVCPSEFKQHEISYQLGVTTEVDSDHAKMNDPLQALLSKHALSPEKLLQLLDSELYRLKQENSYYEILRASEMQKLERKRYWQEKRDDDAQYLADKKELNDRFDALIKLNEDTMAELSLRRDLIAAETLPLQPRK</sequence>
<accession>A0A974XJ75</accession>
<evidence type="ECO:0000256" key="1">
    <source>
        <dbReference type="SAM" id="SignalP"/>
    </source>
</evidence>